<evidence type="ECO:0000256" key="1">
    <source>
        <dbReference type="SAM" id="Phobius"/>
    </source>
</evidence>
<keyword evidence="3" id="KW-1185">Reference proteome</keyword>
<feature type="transmembrane region" description="Helical" evidence="1">
    <location>
        <begin position="12"/>
        <end position="36"/>
    </location>
</feature>
<keyword evidence="1" id="KW-0812">Transmembrane</keyword>
<dbReference type="Proteomes" id="UP000192578">
    <property type="component" value="Unassembled WGS sequence"/>
</dbReference>
<reference evidence="3" key="1">
    <citation type="submission" date="2017-01" db="EMBL/GenBank/DDBJ databases">
        <title>Comparative genomics of anhydrobiosis in the tardigrade Hypsibius dujardini.</title>
        <authorList>
            <person name="Yoshida Y."/>
            <person name="Koutsovoulos G."/>
            <person name="Laetsch D."/>
            <person name="Stevens L."/>
            <person name="Kumar S."/>
            <person name="Horikawa D."/>
            <person name="Ishino K."/>
            <person name="Komine S."/>
            <person name="Tomita M."/>
            <person name="Blaxter M."/>
            <person name="Arakawa K."/>
        </authorList>
    </citation>
    <scope>NUCLEOTIDE SEQUENCE [LARGE SCALE GENOMIC DNA]</scope>
    <source>
        <strain evidence="3">Z151</strain>
    </source>
</reference>
<evidence type="ECO:0000313" key="3">
    <source>
        <dbReference type="Proteomes" id="UP000192578"/>
    </source>
</evidence>
<name>A0A9X6NHZ0_HYPEX</name>
<sequence>MACDARCLGYLVGAYSIIPTIVMCAASMGALFMCGVMYAGTGTRRHHVLINCGFVAAFVCTVTWFAGTVCLFVGVAQNNPDLLMTWIVIFAGLTAVWMAGTLAMSFYYTVARVRHFASEVLCLVSVDELPEVADNGSPWPSARHYPVHKH</sequence>
<keyword evidence="1" id="KW-1133">Transmembrane helix</keyword>
<gene>
    <name evidence="2" type="ORF">BV898_17829</name>
</gene>
<dbReference type="AlphaFoldDB" id="A0A9X6NHZ0"/>
<evidence type="ECO:0000313" key="2">
    <source>
        <dbReference type="EMBL" id="OWA53398.1"/>
    </source>
</evidence>
<accession>A0A9X6NHZ0</accession>
<comment type="caution">
    <text evidence="2">The sequence shown here is derived from an EMBL/GenBank/DDBJ whole genome shotgun (WGS) entry which is preliminary data.</text>
</comment>
<feature type="transmembrane region" description="Helical" evidence="1">
    <location>
        <begin position="82"/>
        <end position="108"/>
    </location>
</feature>
<keyword evidence="1" id="KW-0472">Membrane</keyword>
<proteinExistence type="predicted"/>
<dbReference type="EMBL" id="MTYJ01000319">
    <property type="protein sequence ID" value="OWA53398.1"/>
    <property type="molecule type" value="Genomic_DNA"/>
</dbReference>
<organism evidence="2 3">
    <name type="scientific">Hypsibius exemplaris</name>
    <name type="common">Freshwater tardigrade</name>
    <dbReference type="NCBI Taxonomy" id="2072580"/>
    <lineage>
        <taxon>Eukaryota</taxon>
        <taxon>Metazoa</taxon>
        <taxon>Ecdysozoa</taxon>
        <taxon>Tardigrada</taxon>
        <taxon>Eutardigrada</taxon>
        <taxon>Parachela</taxon>
        <taxon>Hypsibioidea</taxon>
        <taxon>Hypsibiidae</taxon>
        <taxon>Hypsibius</taxon>
    </lineage>
</organism>
<feature type="transmembrane region" description="Helical" evidence="1">
    <location>
        <begin position="48"/>
        <end position="76"/>
    </location>
</feature>
<protein>
    <submittedName>
        <fullName evidence="2">Uncharacterized protein</fullName>
    </submittedName>
</protein>